<comment type="caution">
    <text evidence="2">The sequence shown here is derived from an EMBL/GenBank/DDBJ whole genome shotgun (WGS) entry which is preliminary data.</text>
</comment>
<dbReference type="Gene3D" id="1.25.40.10">
    <property type="entry name" value="Tetratricopeptide repeat domain"/>
    <property type="match status" value="1"/>
</dbReference>
<dbReference type="Proteomes" id="UP000246104">
    <property type="component" value="Unassembled WGS sequence"/>
</dbReference>
<dbReference type="SMART" id="SM00028">
    <property type="entry name" value="TPR"/>
    <property type="match status" value="2"/>
</dbReference>
<feature type="repeat" description="TPR" evidence="1">
    <location>
        <begin position="44"/>
        <end position="77"/>
    </location>
</feature>
<name>A0A317JND7_9BACT</name>
<dbReference type="Pfam" id="PF13424">
    <property type="entry name" value="TPR_12"/>
    <property type="match status" value="1"/>
</dbReference>
<evidence type="ECO:0000313" key="3">
    <source>
        <dbReference type="Proteomes" id="UP000246104"/>
    </source>
</evidence>
<protein>
    <submittedName>
        <fullName evidence="2">Uncharacterized protein</fullName>
    </submittedName>
</protein>
<proteinExistence type="predicted"/>
<gene>
    <name evidence="2" type="ORF">C5B42_05680</name>
</gene>
<accession>A0A317JND7</accession>
<organism evidence="2 3">
    <name type="scientific">Candidatus Cerribacteria bacterium 'Amazon FNV 2010 28 9'</name>
    <dbReference type="NCBI Taxonomy" id="2081795"/>
    <lineage>
        <taxon>Bacteria</taxon>
        <taxon>Candidatus Cerribacteria</taxon>
    </lineage>
</organism>
<keyword evidence="1" id="KW-0802">TPR repeat</keyword>
<reference evidence="2 3" key="1">
    <citation type="submission" date="2018-02" db="EMBL/GenBank/DDBJ databases">
        <title>Genomic Reconstructions from Amazon Rainforest and Pasture Soil Reveal Novel Insights into the Physiology of Candidate Phyla in Tropical Sites.</title>
        <authorList>
            <person name="Kroeger M.E."/>
            <person name="Delmont T."/>
            <person name="Eren A.M."/>
            <person name="Guo J."/>
            <person name="Meyer K.M."/>
            <person name="Khan K."/>
            <person name="Rodrigues J.L.M."/>
            <person name="Bohannan B.J.M."/>
            <person name="Tringe S."/>
            <person name="Borges C.D."/>
            <person name="Tiedje J."/>
            <person name="Tsai S.M."/>
            <person name="Nusslein K."/>
        </authorList>
    </citation>
    <scope>NUCLEOTIDE SEQUENCE [LARGE SCALE GENOMIC DNA]</scope>
    <source>
        <strain evidence="2">Amazon FNV 2010 28 9</strain>
    </source>
</reference>
<dbReference type="EMBL" id="PSRQ01000061">
    <property type="protein sequence ID" value="PWU22582.1"/>
    <property type="molecule type" value="Genomic_DNA"/>
</dbReference>
<dbReference type="AlphaFoldDB" id="A0A317JND7"/>
<evidence type="ECO:0000256" key="1">
    <source>
        <dbReference type="PROSITE-ProRule" id="PRU00339"/>
    </source>
</evidence>
<evidence type="ECO:0000313" key="2">
    <source>
        <dbReference type="EMBL" id="PWU22582.1"/>
    </source>
</evidence>
<dbReference type="InterPro" id="IPR019734">
    <property type="entry name" value="TPR_rpt"/>
</dbReference>
<sequence length="176" mass="20410">MVNQDYASAFNKALNIYTDKQYVSALHAFQSLLKRKGLSAAQEAQLNRRIANCYVQLGNSSKALPLYDHALQLAQDDDYSRCWIFESKANALASLDKYDEAIDCYAEAIKLVNDPEDLEYLEQQFHELMSKYELYKVHGNFPEWKKDILNKILKSKKQLEEDDFWQSAQGKNIIKD</sequence>
<dbReference type="PROSITE" id="PS50005">
    <property type="entry name" value="TPR"/>
    <property type="match status" value="1"/>
</dbReference>
<dbReference type="InterPro" id="IPR011990">
    <property type="entry name" value="TPR-like_helical_dom_sf"/>
</dbReference>
<dbReference type="SUPFAM" id="SSF48452">
    <property type="entry name" value="TPR-like"/>
    <property type="match status" value="1"/>
</dbReference>